<feature type="transmembrane region" description="Helical" evidence="10">
    <location>
        <begin position="40"/>
        <end position="57"/>
    </location>
</feature>
<gene>
    <name evidence="13" type="ORF">FZC36_00715</name>
</gene>
<dbReference type="InterPro" id="IPR050515">
    <property type="entry name" value="Beta-lactam/transpept"/>
</dbReference>
<dbReference type="KEGG" id="nabu:FZC36_00715"/>
<keyword evidence="10" id="KW-0812">Transmembrane</keyword>
<sequence>MNSGKQNHNKMYYKKKDKYHQYKTFILKIVRKLKPNLEKILVIFLISILSLRILYINKFTTKNRISRSSIVRSSILDCNGNPIAITRNTYSVYISPRKIHADMLRKIEENLNTKIEKEKSFFWIKRHVTKQEANKLMKEWKSKYKNIKGLFVRNDHKRDYPQSEITSHVVGFCDKNLKGKAGAELAFDSELQTNNVELTIDTRLQYILHQTLNEIKETFDSEDAFGLITEIESGEIKALSSVPSPDSRVPITFLSKQNRNHNLDPVEAGSILKIHNAAMLLENEIVDLDSMVDAQGSLKIGKFEINDFFGKNRKMTFLESVRFSSNIATGRLALQAGAETQKRFFKSIGFLDKIEWLPNQNAYPLVPSSWGKSTVVTASYGYGIGLTSLHIVQGLIRILSGKDRKVSMYKSKNPIQENQIINKKTTEPIQEIMRESVRSSYRSINTAEYDIGGKTGTANICENGKYIEGENRVSYLVAFPMHSPKYVVIIQSTNPKKSKLKTGRYLTASNVLTNSVKKLISYIAQISDIQPNQHKFIQQRSQQITE</sequence>
<keyword evidence="6" id="KW-0732">Signal</keyword>
<comment type="subcellular location">
    <subcellularLocation>
        <location evidence="2">Membrane</location>
    </subcellularLocation>
</comment>
<evidence type="ECO:0000256" key="9">
    <source>
        <dbReference type="ARBA" id="ARBA00023251"/>
    </source>
</evidence>
<comment type="similarity">
    <text evidence="3">Belongs to the class-D beta-lactamase family.</text>
</comment>
<reference evidence="13 14" key="1">
    <citation type="submission" date="2019-08" db="EMBL/GenBank/DDBJ databases">
        <title>Highly reduced genomes of protist endosymbionts show evolutionary convergence.</title>
        <authorList>
            <person name="George E."/>
            <person name="Husnik F."/>
            <person name="Tashyreva D."/>
            <person name="Prokopchuk G."/>
            <person name="Horak A."/>
            <person name="Kwong W.K."/>
            <person name="Lukes J."/>
            <person name="Keeling P.J."/>
        </authorList>
    </citation>
    <scope>NUCLEOTIDE SEQUENCE [LARGE SCALE GENOMIC DNA]</scope>
    <source>
        <strain evidence="13">1604HC</strain>
    </source>
</reference>
<evidence type="ECO:0000256" key="3">
    <source>
        <dbReference type="ARBA" id="ARBA00007898"/>
    </source>
</evidence>
<dbReference type="SUPFAM" id="SSF56519">
    <property type="entry name" value="Penicillin binding protein dimerisation domain"/>
    <property type="match status" value="1"/>
</dbReference>
<evidence type="ECO:0000256" key="5">
    <source>
        <dbReference type="ARBA" id="ARBA00022645"/>
    </source>
</evidence>
<dbReference type="GO" id="GO:0008658">
    <property type="term" value="F:penicillin binding"/>
    <property type="evidence" value="ECO:0007669"/>
    <property type="project" value="InterPro"/>
</dbReference>
<evidence type="ECO:0000256" key="4">
    <source>
        <dbReference type="ARBA" id="ARBA00012865"/>
    </source>
</evidence>
<dbReference type="Pfam" id="PF03717">
    <property type="entry name" value="PBP_dimer"/>
    <property type="match status" value="1"/>
</dbReference>
<comment type="catalytic activity">
    <reaction evidence="1">
        <text>a beta-lactam + H2O = a substituted beta-amino acid</text>
        <dbReference type="Rhea" id="RHEA:20401"/>
        <dbReference type="ChEBI" id="CHEBI:15377"/>
        <dbReference type="ChEBI" id="CHEBI:35627"/>
        <dbReference type="ChEBI" id="CHEBI:140347"/>
        <dbReference type="EC" id="3.5.2.6"/>
    </reaction>
</comment>
<dbReference type="InterPro" id="IPR036138">
    <property type="entry name" value="PBP_dimer_sf"/>
</dbReference>
<feature type="domain" description="Penicillin-binding protein transpeptidase" evidence="11">
    <location>
        <begin position="227"/>
        <end position="498"/>
    </location>
</feature>
<dbReference type="GO" id="GO:0005886">
    <property type="term" value="C:plasma membrane"/>
    <property type="evidence" value="ECO:0007669"/>
    <property type="project" value="TreeGrafter"/>
</dbReference>
<name>A0A5C0UGV3_9PROT</name>
<accession>A0A5C0UGV3</accession>
<keyword evidence="8 10" id="KW-0472">Membrane</keyword>
<dbReference type="GO" id="GO:0008800">
    <property type="term" value="F:beta-lactamase activity"/>
    <property type="evidence" value="ECO:0007669"/>
    <property type="project" value="UniProtKB-EC"/>
</dbReference>
<evidence type="ECO:0000256" key="8">
    <source>
        <dbReference type="ARBA" id="ARBA00023136"/>
    </source>
</evidence>
<dbReference type="OrthoDB" id="9789078at2"/>
<dbReference type="InterPro" id="IPR005311">
    <property type="entry name" value="PBP_dimer"/>
</dbReference>
<keyword evidence="7" id="KW-0378">Hydrolase</keyword>
<dbReference type="Pfam" id="PF00905">
    <property type="entry name" value="Transpeptidase"/>
    <property type="match status" value="1"/>
</dbReference>
<dbReference type="RefSeq" id="WP_148972083.1">
    <property type="nucleotide sequence ID" value="NZ_OY490516.1"/>
</dbReference>
<dbReference type="InterPro" id="IPR001460">
    <property type="entry name" value="PCN-bd_Tpept"/>
</dbReference>
<dbReference type="Proteomes" id="UP000324924">
    <property type="component" value="Chromosome"/>
</dbReference>
<evidence type="ECO:0000313" key="13">
    <source>
        <dbReference type="EMBL" id="QEK38960.1"/>
    </source>
</evidence>
<evidence type="ECO:0000256" key="1">
    <source>
        <dbReference type="ARBA" id="ARBA00001526"/>
    </source>
</evidence>
<dbReference type="GO" id="GO:0004180">
    <property type="term" value="F:carboxypeptidase activity"/>
    <property type="evidence" value="ECO:0007669"/>
    <property type="project" value="UniProtKB-KW"/>
</dbReference>
<evidence type="ECO:0000313" key="14">
    <source>
        <dbReference type="Proteomes" id="UP000324924"/>
    </source>
</evidence>
<proteinExistence type="inferred from homology"/>
<dbReference type="Gene3D" id="3.90.1310.10">
    <property type="entry name" value="Penicillin-binding protein 2a (Domain 2)"/>
    <property type="match status" value="1"/>
</dbReference>
<protein>
    <recommendedName>
        <fullName evidence="4">beta-lactamase</fullName>
        <ecNumber evidence="4">3.5.2.6</ecNumber>
    </recommendedName>
</protein>
<dbReference type="Gene3D" id="3.30.450.330">
    <property type="match status" value="1"/>
</dbReference>
<dbReference type="PANTHER" id="PTHR30627">
    <property type="entry name" value="PEPTIDOGLYCAN D,D-TRANSPEPTIDASE"/>
    <property type="match status" value="1"/>
</dbReference>
<dbReference type="EMBL" id="CP043314">
    <property type="protein sequence ID" value="QEK38960.1"/>
    <property type="molecule type" value="Genomic_DNA"/>
</dbReference>
<dbReference type="AlphaFoldDB" id="A0A5C0UGV3"/>
<keyword evidence="10" id="KW-1133">Transmembrane helix</keyword>
<keyword evidence="9" id="KW-0046">Antibiotic resistance</keyword>
<keyword evidence="5" id="KW-0121">Carboxypeptidase</keyword>
<evidence type="ECO:0000256" key="6">
    <source>
        <dbReference type="ARBA" id="ARBA00022729"/>
    </source>
</evidence>
<dbReference type="EC" id="3.5.2.6" evidence="4"/>
<keyword evidence="5" id="KW-0645">Protease</keyword>
<evidence type="ECO:0000259" key="11">
    <source>
        <dbReference type="Pfam" id="PF00905"/>
    </source>
</evidence>
<dbReference type="SUPFAM" id="SSF56601">
    <property type="entry name" value="beta-lactamase/transpeptidase-like"/>
    <property type="match status" value="1"/>
</dbReference>
<feature type="domain" description="Penicillin-binding protein dimerisation" evidence="12">
    <location>
        <begin position="72"/>
        <end position="176"/>
    </location>
</feature>
<dbReference type="GO" id="GO:0071555">
    <property type="term" value="P:cell wall organization"/>
    <property type="evidence" value="ECO:0007669"/>
    <property type="project" value="TreeGrafter"/>
</dbReference>
<organism evidence="13 14">
    <name type="scientific">Candidatus Nesciobacter abundans</name>
    <dbReference type="NCBI Taxonomy" id="2601668"/>
    <lineage>
        <taxon>Bacteria</taxon>
        <taxon>Pseudomonadati</taxon>
        <taxon>Pseudomonadota</taxon>
        <taxon>Alphaproteobacteria</taxon>
        <taxon>Holosporales</taxon>
        <taxon>Holosporaceae</taxon>
        <taxon>Candidatus Nesciobacter</taxon>
    </lineage>
</organism>
<evidence type="ECO:0000256" key="7">
    <source>
        <dbReference type="ARBA" id="ARBA00022801"/>
    </source>
</evidence>
<evidence type="ECO:0000256" key="2">
    <source>
        <dbReference type="ARBA" id="ARBA00004370"/>
    </source>
</evidence>
<evidence type="ECO:0000259" key="12">
    <source>
        <dbReference type="Pfam" id="PF03717"/>
    </source>
</evidence>
<keyword evidence="14" id="KW-1185">Reference proteome</keyword>
<dbReference type="GO" id="GO:0046677">
    <property type="term" value="P:response to antibiotic"/>
    <property type="evidence" value="ECO:0007669"/>
    <property type="project" value="UniProtKB-KW"/>
</dbReference>
<dbReference type="PANTHER" id="PTHR30627:SF6">
    <property type="entry name" value="BETA-LACTAMASE YBXI-RELATED"/>
    <property type="match status" value="1"/>
</dbReference>
<dbReference type="InterPro" id="IPR012338">
    <property type="entry name" value="Beta-lactam/transpept-like"/>
</dbReference>
<evidence type="ECO:0000256" key="10">
    <source>
        <dbReference type="SAM" id="Phobius"/>
    </source>
</evidence>
<dbReference type="Gene3D" id="3.40.710.10">
    <property type="entry name" value="DD-peptidase/beta-lactamase superfamily"/>
    <property type="match status" value="1"/>
</dbReference>